<dbReference type="EMBL" id="DYWT01000245">
    <property type="protein sequence ID" value="HJF33167.1"/>
    <property type="molecule type" value="Genomic_DNA"/>
</dbReference>
<evidence type="ECO:0000313" key="1">
    <source>
        <dbReference type="EMBL" id="HJF33167.1"/>
    </source>
</evidence>
<evidence type="ECO:0008006" key="3">
    <source>
        <dbReference type="Google" id="ProtNLM"/>
    </source>
</evidence>
<dbReference type="AlphaFoldDB" id="A0A921G296"/>
<dbReference type="Proteomes" id="UP000698173">
    <property type="component" value="Unassembled WGS sequence"/>
</dbReference>
<evidence type="ECO:0000313" key="2">
    <source>
        <dbReference type="Proteomes" id="UP000698173"/>
    </source>
</evidence>
<accession>A0A921G296</accession>
<reference evidence="1" key="1">
    <citation type="journal article" date="2021" name="PeerJ">
        <title>Extensive microbial diversity within the chicken gut microbiome revealed by metagenomics and culture.</title>
        <authorList>
            <person name="Gilroy R."/>
            <person name="Ravi A."/>
            <person name="Getino M."/>
            <person name="Pursley I."/>
            <person name="Horton D.L."/>
            <person name="Alikhan N.F."/>
            <person name="Baker D."/>
            <person name="Gharbi K."/>
            <person name="Hall N."/>
            <person name="Watson M."/>
            <person name="Adriaenssens E.M."/>
            <person name="Foster-Nyarko E."/>
            <person name="Jarju S."/>
            <person name="Secka A."/>
            <person name="Antonio M."/>
            <person name="Oren A."/>
            <person name="Chaudhuri R.R."/>
            <person name="La Ragione R."/>
            <person name="Hildebrand F."/>
            <person name="Pallen M.J."/>
        </authorList>
    </citation>
    <scope>NUCLEOTIDE SEQUENCE</scope>
    <source>
        <strain evidence="1">CHK171-7178</strain>
    </source>
</reference>
<sequence>MRNAIDIGNGFIVTTDNSGGIGEKTQDIVNVPDRVTAHFAARVTLFEQWASHAAPVSILIHNFSGSESWGNYVAGVTDLFHEAGLEVPPISGSSETNMELVQSAMAVTMIGKKKKVPTSENSEWFTYGSPLVGDEVRNRVNEIASVALIHKAMKDGIVHQIWPVGSSGILQEVRLLTGSKEVRIETILDPLKSAGPSTVVLLAIPETKIKKAEALFGVHLNKLTIST</sequence>
<protein>
    <recommendedName>
        <fullName evidence="3">Alpha-ribazole-5-phosphate synthase</fullName>
    </recommendedName>
</protein>
<proteinExistence type="predicted"/>
<gene>
    <name evidence="1" type="ORF">K8V56_15510</name>
</gene>
<reference evidence="1" key="2">
    <citation type="submission" date="2021-09" db="EMBL/GenBank/DDBJ databases">
        <authorList>
            <person name="Gilroy R."/>
        </authorList>
    </citation>
    <scope>NUCLEOTIDE SEQUENCE</scope>
    <source>
        <strain evidence="1">CHK171-7178</strain>
    </source>
</reference>
<comment type="caution">
    <text evidence="1">The sequence shown here is derived from an EMBL/GenBank/DDBJ whole genome shotgun (WGS) entry which is preliminary data.</text>
</comment>
<name>A0A921G296_SPOPS</name>
<organism evidence="1 2">
    <name type="scientific">Sporosarcina psychrophila</name>
    <name type="common">Bacillus psychrophilus</name>
    <dbReference type="NCBI Taxonomy" id="1476"/>
    <lineage>
        <taxon>Bacteria</taxon>
        <taxon>Bacillati</taxon>
        <taxon>Bacillota</taxon>
        <taxon>Bacilli</taxon>
        <taxon>Bacillales</taxon>
        <taxon>Caryophanaceae</taxon>
        <taxon>Sporosarcina</taxon>
    </lineage>
</organism>